<dbReference type="SUPFAM" id="SSF48008">
    <property type="entry name" value="GntR ligand-binding domain-like"/>
    <property type="match status" value="1"/>
</dbReference>
<dbReference type="InterPro" id="IPR011711">
    <property type="entry name" value="GntR_C"/>
</dbReference>
<keyword evidence="2 5" id="KW-0238">DNA-binding</keyword>
<dbReference type="EMBL" id="VNHW01000001">
    <property type="protein sequence ID" value="TYP90475.1"/>
    <property type="molecule type" value="Genomic_DNA"/>
</dbReference>
<dbReference type="Gene3D" id="1.10.10.10">
    <property type="entry name" value="Winged helix-like DNA-binding domain superfamily/Winged helix DNA-binding domain"/>
    <property type="match status" value="1"/>
</dbReference>
<dbReference type="InterPro" id="IPR000524">
    <property type="entry name" value="Tscrpt_reg_HTH_GntR"/>
</dbReference>
<dbReference type="InterPro" id="IPR036388">
    <property type="entry name" value="WH-like_DNA-bd_sf"/>
</dbReference>
<dbReference type="PROSITE" id="PS50949">
    <property type="entry name" value="HTH_GNTR"/>
    <property type="match status" value="1"/>
</dbReference>
<dbReference type="SMART" id="SM00345">
    <property type="entry name" value="HTH_GNTR"/>
    <property type="match status" value="1"/>
</dbReference>
<sequence>MTKSGSGGTRADEVYARLRTEVLAGRSRPGQRLKFPELIATYGVSAGVLREALGRLVSQGLAQVQPHQGFVVTPLSHSDLRELTAARVDLEVLVFRRAVEDGDLAWESRVMAAHHLLERTPLHIPDEQDQLSDEWAAAHADFHRALLEGCGNRRLLEMASSLREEAELYRRWSVSLGNEPDRDVAGEHRALRDAAVARNPAEAGRLLAEHIEHTAGLLVTCAVDEHDPGESSSEVA</sequence>
<dbReference type="Pfam" id="PF07729">
    <property type="entry name" value="FCD"/>
    <property type="match status" value="1"/>
</dbReference>
<keyword evidence="6" id="KW-1185">Reference proteome</keyword>
<evidence type="ECO:0000313" key="5">
    <source>
        <dbReference type="EMBL" id="TYP90475.1"/>
    </source>
</evidence>
<gene>
    <name evidence="5" type="ORF">BD833_101193</name>
</gene>
<dbReference type="Proteomes" id="UP000322499">
    <property type="component" value="Unassembled WGS sequence"/>
</dbReference>
<evidence type="ECO:0000313" key="6">
    <source>
        <dbReference type="Proteomes" id="UP000322499"/>
    </source>
</evidence>
<dbReference type="Gene3D" id="1.20.120.530">
    <property type="entry name" value="GntR ligand-binding domain-like"/>
    <property type="match status" value="1"/>
</dbReference>
<dbReference type="Pfam" id="PF00392">
    <property type="entry name" value="GntR"/>
    <property type="match status" value="1"/>
</dbReference>
<organism evidence="5 6">
    <name type="scientific">Blastococcus xanthinilyticus</name>
    <dbReference type="NCBI Taxonomy" id="1564164"/>
    <lineage>
        <taxon>Bacteria</taxon>
        <taxon>Bacillati</taxon>
        <taxon>Actinomycetota</taxon>
        <taxon>Actinomycetes</taxon>
        <taxon>Geodermatophilales</taxon>
        <taxon>Geodermatophilaceae</taxon>
        <taxon>Blastococcus</taxon>
    </lineage>
</organism>
<dbReference type="SMART" id="SM00895">
    <property type="entry name" value="FCD"/>
    <property type="match status" value="1"/>
</dbReference>
<comment type="caution">
    <text evidence="5">The sequence shown here is derived from an EMBL/GenBank/DDBJ whole genome shotgun (WGS) entry which is preliminary data.</text>
</comment>
<keyword evidence="1" id="KW-0805">Transcription regulation</keyword>
<dbReference type="InterPro" id="IPR036390">
    <property type="entry name" value="WH_DNA-bd_sf"/>
</dbReference>
<keyword evidence="3" id="KW-0804">Transcription</keyword>
<proteinExistence type="predicted"/>
<dbReference type="SUPFAM" id="SSF46785">
    <property type="entry name" value="Winged helix' DNA-binding domain"/>
    <property type="match status" value="1"/>
</dbReference>
<reference evidence="5 6" key="1">
    <citation type="submission" date="2019-07" db="EMBL/GenBank/DDBJ databases">
        <title>Genomic Encyclopedia of Archaeal and Bacterial Type Strains, Phase II (KMG-II): from individual species to whole genera.</title>
        <authorList>
            <person name="Goeker M."/>
        </authorList>
    </citation>
    <scope>NUCLEOTIDE SEQUENCE [LARGE SCALE GENOMIC DNA]</scope>
    <source>
        <strain evidence="5 6">DSM 46842</strain>
    </source>
</reference>
<dbReference type="GO" id="GO:0003677">
    <property type="term" value="F:DNA binding"/>
    <property type="evidence" value="ECO:0007669"/>
    <property type="project" value="UniProtKB-KW"/>
</dbReference>
<dbReference type="InterPro" id="IPR008920">
    <property type="entry name" value="TF_FadR/GntR_C"/>
</dbReference>
<dbReference type="PANTHER" id="PTHR43537:SF20">
    <property type="entry name" value="HTH-TYPE TRANSCRIPTIONAL REPRESSOR GLAR"/>
    <property type="match status" value="1"/>
</dbReference>
<dbReference type="AlphaFoldDB" id="A0A5S5D439"/>
<dbReference type="GO" id="GO:0003700">
    <property type="term" value="F:DNA-binding transcription factor activity"/>
    <property type="evidence" value="ECO:0007669"/>
    <property type="project" value="InterPro"/>
</dbReference>
<name>A0A5S5D439_9ACTN</name>
<feature type="domain" description="HTH gntR-type" evidence="4">
    <location>
        <begin position="8"/>
        <end position="75"/>
    </location>
</feature>
<dbReference type="PANTHER" id="PTHR43537">
    <property type="entry name" value="TRANSCRIPTIONAL REGULATOR, GNTR FAMILY"/>
    <property type="match status" value="1"/>
</dbReference>
<evidence type="ECO:0000259" key="4">
    <source>
        <dbReference type="PROSITE" id="PS50949"/>
    </source>
</evidence>
<evidence type="ECO:0000256" key="1">
    <source>
        <dbReference type="ARBA" id="ARBA00023015"/>
    </source>
</evidence>
<protein>
    <submittedName>
        <fullName evidence="5">DNA-binding GntR family transcriptional regulator</fullName>
    </submittedName>
</protein>
<evidence type="ECO:0000256" key="2">
    <source>
        <dbReference type="ARBA" id="ARBA00023125"/>
    </source>
</evidence>
<accession>A0A5S5D439</accession>
<evidence type="ECO:0000256" key="3">
    <source>
        <dbReference type="ARBA" id="ARBA00023163"/>
    </source>
</evidence>
<dbReference type="RefSeq" id="WP_166531255.1">
    <property type="nucleotide sequence ID" value="NZ_VNHW01000001.1"/>
</dbReference>